<dbReference type="InterPro" id="IPR007312">
    <property type="entry name" value="Phosphoesterase"/>
</dbReference>
<dbReference type="CDD" id="cd16014">
    <property type="entry name" value="PLC"/>
    <property type="match status" value="1"/>
</dbReference>
<keyword evidence="11" id="KW-1185">Reference proteome</keyword>
<evidence type="ECO:0000256" key="1">
    <source>
        <dbReference type="ARBA" id="ARBA00004191"/>
    </source>
</evidence>
<organism evidence="10 11">
    <name type="scientific">Speluncibacter jeojiensis</name>
    <dbReference type="NCBI Taxonomy" id="2710754"/>
    <lineage>
        <taxon>Bacteria</taxon>
        <taxon>Bacillati</taxon>
        <taxon>Actinomycetota</taxon>
        <taxon>Actinomycetes</taxon>
        <taxon>Mycobacteriales</taxon>
        <taxon>Speluncibacteraceae</taxon>
        <taxon>Speluncibacter</taxon>
    </lineage>
</organism>
<keyword evidence="5" id="KW-0964">Secreted</keyword>
<keyword evidence="4" id="KW-0134">Cell wall</keyword>
<dbReference type="EMBL" id="JANRHA010000006">
    <property type="protein sequence ID" value="MDG3015022.1"/>
    <property type="molecule type" value="Genomic_DNA"/>
</dbReference>
<protein>
    <recommendedName>
        <fullName evidence="3">phospholipase C</fullName>
        <ecNumber evidence="3">3.1.4.3</ecNumber>
    </recommendedName>
</protein>
<dbReference type="PANTHER" id="PTHR31956:SF1">
    <property type="entry name" value="NON-SPECIFIC PHOSPHOLIPASE C1"/>
    <property type="match status" value="1"/>
</dbReference>
<feature type="region of interest" description="Disordered" evidence="9">
    <location>
        <begin position="511"/>
        <end position="532"/>
    </location>
</feature>
<dbReference type="Proteomes" id="UP001152755">
    <property type="component" value="Unassembled WGS sequence"/>
</dbReference>
<dbReference type="Gene3D" id="3.40.720.10">
    <property type="entry name" value="Alkaline Phosphatase, subunit A"/>
    <property type="match status" value="2"/>
</dbReference>
<reference evidence="10" key="1">
    <citation type="submission" date="2022-08" db="EMBL/GenBank/DDBJ databases">
        <title>Genome analysis of Corynebacteriales strain.</title>
        <authorList>
            <person name="Lee S.D."/>
        </authorList>
    </citation>
    <scope>NUCLEOTIDE SEQUENCE</scope>
    <source>
        <strain evidence="10">D3-21</strain>
    </source>
</reference>
<name>A0A9X4REB5_9ACTN</name>
<evidence type="ECO:0000256" key="8">
    <source>
        <dbReference type="ARBA" id="ARBA00048421"/>
    </source>
</evidence>
<proteinExistence type="inferred from homology"/>
<evidence type="ECO:0000256" key="5">
    <source>
        <dbReference type="ARBA" id="ARBA00022525"/>
    </source>
</evidence>
<accession>A0A9X4REB5</accession>
<evidence type="ECO:0000256" key="6">
    <source>
        <dbReference type="ARBA" id="ARBA00022801"/>
    </source>
</evidence>
<comment type="similarity">
    <text evidence="2">Belongs to the bacterial phospholipase C family.</text>
</comment>
<dbReference type="AlphaFoldDB" id="A0A9X4REB5"/>
<evidence type="ECO:0000256" key="2">
    <source>
        <dbReference type="ARBA" id="ARBA00009717"/>
    </source>
</evidence>
<keyword evidence="7" id="KW-0843">Virulence</keyword>
<comment type="subcellular location">
    <subcellularLocation>
        <location evidence="1">Secreted</location>
        <location evidence="1">Cell wall</location>
    </subcellularLocation>
</comment>
<dbReference type="PANTHER" id="PTHR31956">
    <property type="entry name" value="NON-SPECIFIC PHOSPHOLIPASE C4-RELATED"/>
    <property type="match status" value="1"/>
</dbReference>
<dbReference type="EC" id="3.1.4.3" evidence="3"/>
<evidence type="ECO:0000256" key="3">
    <source>
        <dbReference type="ARBA" id="ARBA00012018"/>
    </source>
</evidence>
<dbReference type="GO" id="GO:0034480">
    <property type="term" value="F:phosphatidylcholine phospholipase C activity"/>
    <property type="evidence" value="ECO:0007669"/>
    <property type="project" value="UniProtKB-EC"/>
</dbReference>
<dbReference type="InterPro" id="IPR017850">
    <property type="entry name" value="Alkaline_phosphatase_core_sf"/>
</dbReference>
<dbReference type="InterPro" id="IPR006311">
    <property type="entry name" value="TAT_signal"/>
</dbReference>
<evidence type="ECO:0000313" key="10">
    <source>
        <dbReference type="EMBL" id="MDG3015022.1"/>
    </source>
</evidence>
<comment type="caution">
    <text evidence="10">The sequence shown here is derived from an EMBL/GenBank/DDBJ whole genome shotgun (WGS) entry which is preliminary data.</text>
</comment>
<dbReference type="RefSeq" id="WP_332519864.1">
    <property type="nucleotide sequence ID" value="NZ_JANRHA010000006.1"/>
</dbReference>
<dbReference type="PROSITE" id="PS51318">
    <property type="entry name" value="TAT"/>
    <property type="match status" value="1"/>
</dbReference>
<comment type="catalytic activity">
    <reaction evidence="8">
        <text>a 1,2-diacyl-sn-glycero-3-phosphocholine + H2O = phosphocholine + a 1,2-diacyl-sn-glycerol + H(+)</text>
        <dbReference type="Rhea" id="RHEA:10604"/>
        <dbReference type="ChEBI" id="CHEBI:15377"/>
        <dbReference type="ChEBI" id="CHEBI:15378"/>
        <dbReference type="ChEBI" id="CHEBI:17815"/>
        <dbReference type="ChEBI" id="CHEBI:57643"/>
        <dbReference type="ChEBI" id="CHEBI:295975"/>
        <dbReference type="EC" id="3.1.4.3"/>
    </reaction>
    <physiologicalReaction direction="left-to-right" evidence="8">
        <dbReference type="Rhea" id="RHEA:10605"/>
    </physiologicalReaction>
</comment>
<dbReference type="Pfam" id="PF04185">
    <property type="entry name" value="Phosphoesterase"/>
    <property type="match status" value="1"/>
</dbReference>
<evidence type="ECO:0000256" key="9">
    <source>
        <dbReference type="SAM" id="MobiDB-lite"/>
    </source>
</evidence>
<keyword evidence="6" id="KW-0378">Hydrolase</keyword>
<evidence type="ECO:0000256" key="4">
    <source>
        <dbReference type="ARBA" id="ARBA00022512"/>
    </source>
</evidence>
<evidence type="ECO:0000256" key="7">
    <source>
        <dbReference type="ARBA" id="ARBA00023026"/>
    </source>
</evidence>
<evidence type="ECO:0000313" key="11">
    <source>
        <dbReference type="Proteomes" id="UP001152755"/>
    </source>
</evidence>
<gene>
    <name evidence="10" type="ORF">NVS88_10680</name>
</gene>
<sequence length="532" mass="56610">MAKPGPFAGMSRREFFAKSAAAGGAAMLASWAGPVIERAYAADPAGMGGLGDIEHIVLLMQENRSFDHYYGTLSGVRGFDDPSPAWKQYGYAPGSPSPSAFGSSGINSANVGSSSGGAVDANGYLLPFRLDTNRGPSLDGECINDPTHSWGPQHQAWNGGRMDQWVKVHLEHEGPGNGPATMGYYTRADIPVHYDLADAFTVCDHYFCSVMGPTDPNRLYWMSAHIDPEGKNGGPLVETPTLIPKNVYSWRTMPENLEEAGVSWKIYQNKDVGPISSVILDGMMGCFKQTAGSPALQRKGVDPSYPDDFKTDVQNGTLPAVSWVVPSLLDCEHPTLPPALGAVGIVQVLDILTSNPAVWEKTALIISYDENGGFFDHVTPPTAPPGTPGEYLTVPLGSVAEADGIAGPIGLGFRVPGIVISPFSRGGLVSSEVFDHTSQLRLIERRFGVDVPNLTPWRRQTVGDMTSAFNFAAPPNATVPKLDPQPRVAPALAQCGPNMALGFLDKGIPYPVPPNSMPKQEPGTRGKPSGLA</sequence>